<protein>
    <submittedName>
        <fullName evidence="1">Uncharacterized protein</fullName>
    </submittedName>
</protein>
<evidence type="ECO:0000313" key="1">
    <source>
        <dbReference type="EMBL" id="OCT64031.1"/>
    </source>
</evidence>
<name>A0A974C046_XENLA</name>
<evidence type="ECO:0000313" key="2">
    <source>
        <dbReference type="Proteomes" id="UP000694892"/>
    </source>
</evidence>
<dbReference type="AlphaFoldDB" id="A0A974C046"/>
<sequence>MIICYSVPRGCILAYNNILLYSRTLFSIFKRKKSFIMNTMMHGLVQKISPIHLASIINIEIIQLDLAACALGSDVSLEAL</sequence>
<accession>A0A974C046</accession>
<dbReference type="EMBL" id="CM004482">
    <property type="protein sequence ID" value="OCT64031.1"/>
    <property type="molecule type" value="Genomic_DNA"/>
</dbReference>
<gene>
    <name evidence="1" type="ORF">XELAEV_18045132mg</name>
</gene>
<reference evidence="2" key="1">
    <citation type="journal article" date="2016" name="Nature">
        <title>Genome evolution in the allotetraploid frog Xenopus laevis.</title>
        <authorList>
            <person name="Session A.M."/>
            <person name="Uno Y."/>
            <person name="Kwon T."/>
            <person name="Chapman J.A."/>
            <person name="Toyoda A."/>
            <person name="Takahashi S."/>
            <person name="Fukui A."/>
            <person name="Hikosaka A."/>
            <person name="Suzuki A."/>
            <person name="Kondo M."/>
            <person name="van Heeringen S.J."/>
            <person name="Quigley I."/>
            <person name="Heinz S."/>
            <person name="Ogino H."/>
            <person name="Ochi H."/>
            <person name="Hellsten U."/>
            <person name="Lyons J.B."/>
            <person name="Simakov O."/>
            <person name="Putnam N."/>
            <person name="Stites J."/>
            <person name="Kuroki Y."/>
            <person name="Tanaka T."/>
            <person name="Michiue T."/>
            <person name="Watanabe M."/>
            <person name="Bogdanovic O."/>
            <person name="Lister R."/>
            <person name="Georgiou G."/>
            <person name="Paranjpe S.S."/>
            <person name="van Kruijsbergen I."/>
            <person name="Shu S."/>
            <person name="Carlson J."/>
            <person name="Kinoshita T."/>
            <person name="Ohta Y."/>
            <person name="Mawaribuchi S."/>
            <person name="Jenkins J."/>
            <person name="Grimwood J."/>
            <person name="Schmutz J."/>
            <person name="Mitros T."/>
            <person name="Mozaffari S.V."/>
            <person name="Suzuki Y."/>
            <person name="Haramoto Y."/>
            <person name="Yamamoto T.S."/>
            <person name="Takagi C."/>
            <person name="Heald R."/>
            <person name="Miller K."/>
            <person name="Haudenschild C."/>
            <person name="Kitzman J."/>
            <person name="Nakayama T."/>
            <person name="Izutsu Y."/>
            <person name="Robert J."/>
            <person name="Fortriede J."/>
            <person name="Burns K."/>
            <person name="Lotay V."/>
            <person name="Karimi K."/>
            <person name="Yasuoka Y."/>
            <person name="Dichmann D.S."/>
            <person name="Flajnik M.F."/>
            <person name="Houston D.W."/>
            <person name="Shendure J."/>
            <person name="DuPasquier L."/>
            <person name="Vize P.D."/>
            <person name="Zorn A.M."/>
            <person name="Ito M."/>
            <person name="Marcotte E.M."/>
            <person name="Wallingford J.B."/>
            <person name="Ito Y."/>
            <person name="Asashima M."/>
            <person name="Ueno N."/>
            <person name="Matsuda Y."/>
            <person name="Veenstra G.J."/>
            <person name="Fujiyama A."/>
            <person name="Harland R.M."/>
            <person name="Taira M."/>
            <person name="Rokhsar D.S."/>
        </authorList>
    </citation>
    <scope>NUCLEOTIDE SEQUENCE [LARGE SCALE GENOMIC DNA]</scope>
    <source>
        <strain evidence="2">J</strain>
    </source>
</reference>
<organism evidence="1 2">
    <name type="scientific">Xenopus laevis</name>
    <name type="common">African clawed frog</name>
    <dbReference type="NCBI Taxonomy" id="8355"/>
    <lineage>
        <taxon>Eukaryota</taxon>
        <taxon>Metazoa</taxon>
        <taxon>Chordata</taxon>
        <taxon>Craniata</taxon>
        <taxon>Vertebrata</taxon>
        <taxon>Euteleostomi</taxon>
        <taxon>Amphibia</taxon>
        <taxon>Batrachia</taxon>
        <taxon>Anura</taxon>
        <taxon>Pipoidea</taxon>
        <taxon>Pipidae</taxon>
        <taxon>Xenopodinae</taxon>
        <taxon>Xenopus</taxon>
        <taxon>Xenopus</taxon>
    </lineage>
</organism>
<dbReference type="Proteomes" id="UP000694892">
    <property type="component" value="Chromosome 9_10L"/>
</dbReference>
<proteinExistence type="predicted"/>